<dbReference type="Gene3D" id="2.60.120.290">
    <property type="entry name" value="Spermadhesin, CUB domain"/>
    <property type="match status" value="3"/>
</dbReference>
<dbReference type="SUPFAM" id="SSF49854">
    <property type="entry name" value="Spermadhesin, CUB domain"/>
    <property type="match status" value="3"/>
</dbReference>
<accession>A0A0G4DBI8</accession>
<proteinExistence type="evidence at transcript level"/>
<dbReference type="InterPro" id="IPR035914">
    <property type="entry name" value="Sperma_CUB_dom_sf"/>
</dbReference>
<dbReference type="SMART" id="SM00042">
    <property type="entry name" value="CUB"/>
    <property type="match status" value="2"/>
</dbReference>
<sequence>MGEISSLNEFDHILVTVTDLQIRSSANCSLDKLRIQDVSLKYLNKIKTFCKSFTSPYIFISSHNKLIVQYMIGPMESQNILSNKRFQIDYKLYSCNRTEQAYSGTLVNIESLKETRYSHNLYCNLTLTAPAENLRYQFYFKRFYLERSSTCGYDYIQFIFGGPNEPQYTLPKLCGSSLPASFVSNSSRVTVIFVTDYSINHDGYEITYVINKDPLIKCGGELEIDSGVITSPGFGQNYYESGECTWKITVMSNSHIKWKFTDLQLGNSTSVGTTCYSDTDFVKVSYDGQISKYCGYMVLVEEFSSSSPTMIVQYKSINGGTGAGFRLIWEAAKIF</sequence>
<protein>
    <submittedName>
        <fullName evidence="5">Cubilin</fullName>
    </submittedName>
</protein>
<feature type="domain" description="CUB" evidence="4">
    <location>
        <begin position="95"/>
        <end position="211"/>
    </location>
</feature>
<dbReference type="EMBL" id="LC011532">
    <property type="protein sequence ID" value="BAR87952.1"/>
    <property type="molecule type" value="mRNA"/>
</dbReference>
<dbReference type="PROSITE" id="PS01180">
    <property type="entry name" value="CUB"/>
    <property type="match status" value="2"/>
</dbReference>
<dbReference type="AlphaFoldDB" id="A0A0G4DBI8"/>
<dbReference type="PANTHER" id="PTHR24251:SF51">
    <property type="entry name" value="CUBILIN-LIKE"/>
    <property type="match status" value="1"/>
</dbReference>
<dbReference type="CDD" id="cd00041">
    <property type="entry name" value="CUB"/>
    <property type="match status" value="2"/>
</dbReference>
<reference evidence="5" key="1">
    <citation type="submission" date="2014-11" db="EMBL/GenBank/DDBJ databases">
        <title>Two distinct roles of the yorkie/yap gene during homeostasis in the planarian Dugesia japonica.</title>
        <authorList>
            <person name="Umesono Y."/>
            <person name="Hwang B."/>
            <person name="An Y."/>
            <person name="Agata K."/>
        </authorList>
    </citation>
    <scope>NUCLEOTIDE SEQUENCE</scope>
    <source>
        <tissue evidence="5">Whole body</tissue>
    </source>
</reference>
<feature type="domain" description="CUB" evidence="4">
    <location>
        <begin position="218"/>
        <end position="332"/>
    </location>
</feature>
<dbReference type="InterPro" id="IPR000859">
    <property type="entry name" value="CUB_dom"/>
</dbReference>
<dbReference type="PANTHER" id="PTHR24251">
    <property type="entry name" value="OVOCHYMASE-RELATED"/>
    <property type="match status" value="1"/>
</dbReference>
<evidence type="ECO:0000256" key="2">
    <source>
        <dbReference type="ARBA" id="ARBA00023157"/>
    </source>
</evidence>
<keyword evidence="2" id="KW-1015">Disulfide bond</keyword>
<evidence type="ECO:0000256" key="1">
    <source>
        <dbReference type="ARBA" id="ARBA00022737"/>
    </source>
</evidence>
<keyword evidence="1" id="KW-0677">Repeat</keyword>
<organism evidence="5">
    <name type="scientific">Dugesia japonica</name>
    <name type="common">Planarian</name>
    <dbReference type="NCBI Taxonomy" id="6161"/>
    <lineage>
        <taxon>Eukaryota</taxon>
        <taxon>Metazoa</taxon>
        <taxon>Spiralia</taxon>
        <taxon>Lophotrochozoa</taxon>
        <taxon>Platyhelminthes</taxon>
        <taxon>Rhabditophora</taxon>
        <taxon>Seriata</taxon>
        <taxon>Tricladida</taxon>
        <taxon>Continenticola</taxon>
        <taxon>Geoplanoidea</taxon>
        <taxon>Dugesiidae</taxon>
        <taxon>Dugesia</taxon>
    </lineage>
</organism>
<name>A0A0G4DBI8_DUGJA</name>
<evidence type="ECO:0000313" key="5">
    <source>
        <dbReference type="EMBL" id="BAR87952.1"/>
    </source>
</evidence>
<dbReference type="Pfam" id="PF00431">
    <property type="entry name" value="CUB"/>
    <property type="match status" value="2"/>
</dbReference>
<evidence type="ECO:0000256" key="3">
    <source>
        <dbReference type="PROSITE-ProRule" id="PRU00059"/>
    </source>
</evidence>
<evidence type="ECO:0000259" key="4">
    <source>
        <dbReference type="PROSITE" id="PS01180"/>
    </source>
</evidence>
<comment type="caution">
    <text evidence="3">Lacks conserved residue(s) required for the propagation of feature annotation.</text>
</comment>